<organism evidence="7 8">
    <name type="scientific">Morella rubra</name>
    <name type="common">Chinese bayberry</name>
    <dbReference type="NCBI Taxonomy" id="262757"/>
    <lineage>
        <taxon>Eukaryota</taxon>
        <taxon>Viridiplantae</taxon>
        <taxon>Streptophyta</taxon>
        <taxon>Embryophyta</taxon>
        <taxon>Tracheophyta</taxon>
        <taxon>Spermatophyta</taxon>
        <taxon>Magnoliopsida</taxon>
        <taxon>eudicotyledons</taxon>
        <taxon>Gunneridae</taxon>
        <taxon>Pentapetalae</taxon>
        <taxon>rosids</taxon>
        <taxon>fabids</taxon>
        <taxon>Fagales</taxon>
        <taxon>Myricaceae</taxon>
        <taxon>Morella</taxon>
    </lineage>
</organism>
<comment type="caution">
    <text evidence="7">The sequence shown here is derived from an EMBL/GenBank/DDBJ whole genome shotgun (WGS) entry which is preliminary data.</text>
</comment>
<gene>
    <name evidence="7" type="ORF">CJ030_MR2G013621</name>
</gene>
<dbReference type="AlphaFoldDB" id="A0A6A1WC90"/>
<keyword evidence="1 6" id="KW-0812">Transmembrane</keyword>
<dbReference type="GO" id="GO:0012505">
    <property type="term" value="C:endomembrane system"/>
    <property type="evidence" value="ECO:0007669"/>
    <property type="project" value="UniProtKB-SubCell"/>
</dbReference>
<reference evidence="7 8" key="1">
    <citation type="journal article" date="2019" name="Plant Biotechnol. J.">
        <title>The red bayberry genome and genetic basis of sex determination.</title>
        <authorList>
            <person name="Jia H.M."/>
            <person name="Jia H.J."/>
            <person name="Cai Q.L."/>
            <person name="Wang Y."/>
            <person name="Zhao H.B."/>
            <person name="Yang W.F."/>
            <person name="Wang G.Y."/>
            <person name="Li Y.H."/>
            <person name="Zhan D.L."/>
            <person name="Shen Y.T."/>
            <person name="Niu Q.F."/>
            <person name="Chang L."/>
            <person name="Qiu J."/>
            <person name="Zhao L."/>
            <person name="Xie H.B."/>
            <person name="Fu W.Y."/>
            <person name="Jin J."/>
            <person name="Li X.W."/>
            <person name="Jiao Y."/>
            <person name="Zhou C.C."/>
            <person name="Tu T."/>
            <person name="Chai C.Y."/>
            <person name="Gao J.L."/>
            <person name="Fan L.J."/>
            <person name="van de Weg E."/>
            <person name="Wang J.Y."/>
            <person name="Gao Z.S."/>
        </authorList>
    </citation>
    <scope>NUCLEOTIDE SEQUENCE [LARGE SCALE GENOMIC DNA]</scope>
    <source>
        <tissue evidence="7">Leaves</tissue>
    </source>
</reference>
<dbReference type="Proteomes" id="UP000516437">
    <property type="component" value="Chromosome 2"/>
</dbReference>
<evidence type="ECO:0000256" key="3">
    <source>
        <dbReference type="ARBA" id="ARBA00022989"/>
    </source>
</evidence>
<keyword evidence="4 6" id="KW-0472">Membrane</keyword>
<evidence type="ECO:0000313" key="8">
    <source>
        <dbReference type="Proteomes" id="UP000516437"/>
    </source>
</evidence>
<evidence type="ECO:0000256" key="5">
    <source>
        <dbReference type="ARBA" id="ARBA00046288"/>
    </source>
</evidence>
<evidence type="ECO:0000313" key="7">
    <source>
        <dbReference type="EMBL" id="KAB1222889.1"/>
    </source>
</evidence>
<evidence type="ECO:0000256" key="4">
    <source>
        <dbReference type="ARBA" id="ARBA00023136"/>
    </source>
</evidence>
<keyword evidence="8" id="KW-1185">Reference proteome</keyword>
<evidence type="ECO:0000256" key="2">
    <source>
        <dbReference type="ARBA" id="ARBA00022729"/>
    </source>
</evidence>
<evidence type="ECO:0000256" key="1">
    <source>
        <dbReference type="ARBA" id="ARBA00022692"/>
    </source>
</evidence>
<evidence type="ECO:0000256" key="6">
    <source>
        <dbReference type="SAM" id="Phobius"/>
    </source>
</evidence>
<accession>A0A6A1WC90</accession>
<keyword evidence="2" id="KW-0732">Signal</keyword>
<comment type="subcellular location">
    <subcellularLocation>
        <location evidence="5">Endomembrane system</location>
        <topology evidence="5">Single-pass type I membrane protein</topology>
    </subcellularLocation>
</comment>
<feature type="transmembrane region" description="Helical" evidence="6">
    <location>
        <begin position="64"/>
        <end position="85"/>
    </location>
</feature>
<protein>
    <submittedName>
        <fullName evidence="7">Uncharacterized protein</fullName>
    </submittedName>
</protein>
<keyword evidence="3 6" id="KW-1133">Transmembrane helix</keyword>
<sequence>MLTVKEAEHLDWGMRLRIYMGMAYRPEYMHQLTPPIYNQSSDHFWDIIFIQGSLLLKLAYHGNFVFVILSIVCPQLLLCLWKLIWRM</sequence>
<dbReference type="PANTHER" id="PTHR46084">
    <property type="entry name" value="PROTEIN MALE DISCOVERER 2"/>
    <property type="match status" value="1"/>
</dbReference>
<dbReference type="EMBL" id="RXIC02000020">
    <property type="protein sequence ID" value="KAB1222889.1"/>
    <property type="molecule type" value="Genomic_DNA"/>
</dbReference>
<dbReference type="OrthoDB" id="2015071at2759"/>
<name>A0A6A1WC90_9ROSI</name>
<proteinExistence type="predicted"/>
<dbReference type="PANTHER" id="PTHR46084:SF14">
    <property type="entry name" value="PROTEIN KINASE DOMAIN-CONTAINING PROTEIN"/>
    <property type="match status" value="1"/>
</dbReference>